<evidence type="ECO:0000256" key="1">
    <source>
        <dbReference type="ARBA" id="ARBA00004123"/>
    </source>
</evidence>
<comment type="caution">
    <text evidence="9">The sequence shown here is derived from an EMBL/GenBank/DDBJ whole genome shotgun (WGS) entry which is preliminary data.</text>
</comment>
<evidence type="ECO:0000256" key="3">
    <source>
        <dbReference type="ARBA" id="ARBA00023125"/>
    </source>
</evidence>
<feature type="domain" description="K-box" evidence="8">
    <location>
        <begin position="164"/>
        <end position="254"/>
    </location>
</feature>
<name>A0AAN9LWX8_CANGL</name>
<accession>A0AAN9LWX8</accession>
<dbReference type="SMART" id="SM00432">
    <property type="entry name" value="MADS"/>
    <property type="match status" value="1"/>
</dbReference>
<keyword evidence="3" id="KW-0238">DNA-binding</keyword>
<keyword evidence="5" id="KW-0539">Nucleus</keyword>
<dbReference type="EMBL" id="JAYMYQ010000003">
    <property type="protein sequence ID" value="KAK7343651.1"/>
    <property type="molecule type" value="Genomic_DNA"/>
</dbReference>
<dbReference type="Gene3D" id="3.40.1810.10">
    <property type="entry name" value="Transcription factor, MADS-box"/>
    <property type="match status" value="1"/>
</dbReference>
<reference evidence="9 10" key="1">
    <citation type="submission" date="2024-01" db="EMBL/GenBank/DDBJ databases">
        <title>The genomes of 5 underutilized Papilionoideae crops provide insights into root nodulation and disease resistanc.</title>
        <authorList>
            <person name="Jiang F."/>
        </authorList>
    </citation>
    <scope>NUCLEOTIDE SEQUENCE [LARGE SCALE GENOMIC DNA]</scope>
    <source>
        <strain evidence="9">LVBAO_FW01</strain>
        <tissue evidence="9">Leaves</tissue>
    </source>
</reference>
<dbReference type="InterPro" id="IPR002487">
    <property type="entry name" value="TF_Kbox"/>
</dbReference>
<dbReference type="InterPro" id="IPR050142">
    <property type="entry name" value="MADS-box/MEF2_TF"/>
</dbReference>
<dbReference type="Pfam" id="PF00319">
    <property type="entry name" value="SRF-TF"/>
    <property type="match status" value="1"/>
</dbReference>
<evidence type="ECO:0000313" key="10">
    <source>
        <dbReference type="Proteomes" id="UP001367508"/>
    </source>
</evidence>
<dbReference type="GO" id="GO:0005634">
    <property type="term" value="C:nucleus"/>
    <property type="evidence" value="ECO:0007669"/>
    <property type="project" value="UniProtKB-SubCell"/>
</dbReference>
<evidence type="ECO:0000256" key="2">
    <source>
        <dbReference type="ARBA" id="ARBA00023015"/>
    </source>
</evidence>
<dbReference type="InterPro" id="IPR002100">
    <property type="entry name" value="TF_MADSbox"/>
</dbReference>
<evidence type="ECO:0000259" key="7">
    <source>
        <dbReference type="PROSITE" id="PS50066"/>
    </source>
</evidence>
<feature type="domain" description="MADS-box" evidence="7">
    <location>
        <begin position="79"/>
        <end position="139"/>
    </location>
</feature>
<evidence type="ECO:0000259" key="8">
    <source>
        <dbReference type="PROSITE" id="PS51297"/>
    </source>
</evidence>
<dbReference type="PANTHER" id="PTHR48019">
    <property type="entry name" value="SERUM RESPONSE FACTOR HOMOLOG"/>
    <property type="match status" value="1"/>
</dbReference>
<evidence type="ECO:0000256" key="6">
    <source>
        <dbReference type="SAM" id="Coils"/>
    </source>
</evidence>
<dbReference type="GO" id="GO:0046983">
    <property type="term" value="F:protein dimerization activity"/>
    <property type="evidence" value="ECO:0007669"/>
    <property type="project" value="InterPro"/>
</dbReference>
<keyword evidence="6" id="KW-0175">Coiled coil</keyword>
<dbReference type="PROSITE" id="PS51297">
    <property type="entry name" value="K_BOX"/>
    <property type="match status" value="1"/>
</dbReference>
<keyword evidence="10" id="KW-1185">Reference proteome</keyword>
<comment type="subcellular location">
    <subcellularLocation>
        <location evidence="1">Nucleus</location>
    </subcellularLocation>
</comment>
<organism evidence="9 10">
    <name type="scientific">Canavalia gladiata</name>
    <name type="common">Sword bean</name>
    <name type="synonym">Dolichos gladiatus</name>
    <dbReference type="NCBI Taxonomy" id="3824"/>
    <lineage>
        <taxon>Eukaryota</taxon>
        <taxon>Viridiplantae</taxon>
        <taxon>Streptophyta</taxon>
        <taxon>Embryophyta</taxon>
        <taxon>Tracheophyta</taxon>
        <taxon>Spermatophyta</taxon>
        <taxon>Magnoliopsida</taxon>
        <taxon>eudicotyledons</taxon>
        <taxon>Gunneridae</taxon>
        <taxon>Pentapetalae</taxon>
        <taxon>rosids</taxon>
        <taxon>fabids</taxon>
        <taxon>Fabales</taxon>
        <taxon>Fabaceae</taxon>
        <taxon>Papilionoideae</taxon>
        <taxon>50 kb inversion clade</taxon>
        <taxon>NPAAA clade</taxon>
        <taxon>indigoferoid/millettioid clade</taxon>
        <taxon>Phaseoleae</taxon>
        <taxon>Canavalia</taxon>
    </lineage>
</organism>
<dbReference type="AlphaFoldDB" id="A0AAN9LWX8"/>
<proteinExistence type="predicted"/>
<protein>
    <submittedName>
        <fullName evidence="9">Uncharacterized protein</fullName>
    </submittedName>
</protein>
<sequence>MRRRRTKTEFPTPLRNQEECPVSSVNQRNLLVSGQLPSYFYHTFSSLLFFNFDLKFVQFFSSLTHAETPRALLSLLTPMVRGKIQMKKIENATSRQVTFSKRRSGLLKKAYELSVLCDAQVAVIIFSQSGRLFEFSSSDITKILERCRKYTKDVPANKFGEDYIQQLKLESASMAKKIENLELSKRKLLGENLSCCSYDELQGIENQLQRSLNSVRLRKGEIYMEQIEQLQSQASRLHNENVELRAMWVEKTCQQQWVRHTLAEAEAEAVPHCSNSQSLDVETELFIGLPNQRS</sequence>
<evidence type="ECO:0000313" key="9">
    <source>
        <dbReference type="EMBL" id="KAK7343651.1"/>
    </source>
</evidence>
<dbReference type="Proteomes" id="UP001367508">
    <property type="component" value="Unassembled WGS sequence"/>
</dbReference>
<keyword evidence="2" id="KW-0805">Transcription regulation</keyword>
<evidence type="ECO:0000256" key="4">
    <source>
        <dbReference type="ARBA" id="ARBA00023163"/>
    </source>
</evidence>
<dbReference type="GO" id="GO:0003700">
    <property type="term" value="F:DNA-binding transcription factor activity"/>
    <property type="evidence" value="ECO:0007669"/>
    <property type="project" value="InterPro"/>
</dbReference>
<dbReference type="PROSITE" id="PS00350">
    <property type="entry name" value="MADS_BOX_1"/>
    <property type="match status" value="1"/>
</dbReference>
<dbReference type="InterPro" id="IPR036879">
    <property type="entry name" value="TF_MADSbox_sf"/>
</dbReference>
<dbReference type="GO" id="GO:0045944">
    <property type="term" value="P:positive regulation of transcription by RNA polymerase II"/>
    <property type="evidence" value="ECO:0007669"/>
    <property type="project" value="InterPro"/>
</dbReference>
<dbReference type="InterPro" id="IPR033896">
    <property type="entry name" value="MEF2-like_N"/>
</dbReference>
<dbReference type="CDD" id="cd00265">
    <property type="entry name" value="MADS_MEF2_like"/>
    <property type="match status" value="1"/>
</dbReference>
<dbReference type="SUPFAM" id="SSF55455">
    <property type="entry name" value="SRF-like"/>
    <property type="match status" value="1"/>
</dbReference>
<dbReference type="Pfam" id="PF01486">
    <property type="entry name" value="K-box"/>
    <property type="match status" value="1"/>
</dbReference>
<dbReference type="FunFam" id="3.40.1810.10:FF:000003">
    <property type="entry name" value="MADS-box transcription factor MADS-MC"/>
    <property type="match status" value="1"/>
</dbReference>
<keyword evidence="4" id="KW-0804">Transcription</keyword>
<feature type="coiled-coil region" evidence="6">
    <location>
        <begin position="220"/>
        <end position="247"/>
    </location>
</feature>
<evidence type="ECO:0000256" key="5">
    <source>
        <dbReference type="ARBA" id="ARBA00023242"/>
    </source>
</evidence>
<dbReference type="PROSITE" id="PS50066">
    <property type="entry name" value="MADS_BOX_2"/>
    <property type="match status" value="1"/>
</dbReference>
<dbReference type="GO" id="GO:0000977">
    <property type="term" value="F:RNA polymerase II transcription regulatory region sequence-specific DNA binding"/>
    <property type="evidence" value="ECO:0007669"/>
    <property type="project" value="InterPro"/>
</dbReference>
<dbReference type="PRINTS" id="PR00404">
    <property type="entry name" value="MADSDOMAIN"/>
</dbReference>
<gene>
    <name evidence="9" type="ORF">VNO77_12560</name>
</gene>